<dbReference type="Pfam" id="PF00072">
    <property type="entry name" value="Response_reg"/>
    <property type="match status" value="1"/>
</dbReference>
<dbReference type="PANTHER" id="PTHR43228:SF1">
    <property type="entry name" value="TWO-COMPONENT RESPONSE REGULATOR ARR22"/>
    <property type="match status" value="1"/>
</dbReference>
<evidence type="ECO:0000313" key="4">
    <source>
        <dbReference type="EMBL" id="QUO42207.1"/>
    </source>
</evidence>
<dbReference type="EMBL" id="CP073708">
    <property type="protein sequence ID" value="QUO42207.1"/>
    <property type="molecule type" value="Genomic_DNA"/>
</dbReference>
<dbReference type="Gene3D" id="3.40.50.2300">
    <property type="match status" value="1"/>
</dbReference>
<evidence type="ECO:0000259" key="2">
    <source>
        <dbReference type="PROSITE" id="PS50110"/>
    </source>
</evidence>
<dbReference type="AlphaFoldDB" id="A0A7T5JPC7"/>
<organism evidence="3 5">
    <name type="scientific">Brevibacillus composti</name>
    <dbReference type="NCBI Taxonomy" id="2796470"/>
    <lineage>
        <taxon>Bacteria</taxon>
        <taxon>Bacillati</taxon>
        <taxon>Bacillota</taxon>
        <taxon>Bacilli</taxon>
        <taxon>Bacillales</taxon>
        <taxon>Paenibacillaceae</taxon>
        <taxon>Brevibacillus</taxon>
    </lineage>
</organism>
<dbReference type="EMBL" id="CP066308">
    <property type="protein sequence ID" value="QQE75119.1"/>
    <property type="molecule type" value="Genomic_DNA"/>
</dbReference>
<feature type="modified residue" description="4-aspartylphosphate" evidence="1">
    <location>
        <position position="61"/>
    </location>
</feature>
<dbReference type="PANTHER" id="PTHR43228">
    <property type="entry name" value="TWO-COMPONENT RESPONSE REGULATOR"/>
    <property type="match status" value="1"/>
</dbReference>
<dbReference type="InterPro" id="IPR001789">
    <property type="entry name" value="Sig_transdc_resp-reg_receiver"/>
</dbReference>
<dbReference type="SUPFAM" id="SSF52172">
    <property type="entry name" value="CheY-like"/>
    <property type="match status" value="1"/>
</dbReference>
<name>A0A7T5JPC7_9BACL</name>
<evidence type="ECO:0000313" key="6">
    <source>
        <dbReference type="Proteomes" id="UP000677234"/>
    </source>
</evidence>
<accession>A0A7T5JPC7</accession>
<dbReference type="PROSITE" id="PS50110">
    <property type="entry name" value="RESPONSE_REGULATORY"/>
    <property type="match status" value="1"/>
</dbReference>
<dbReference type="InterPro" id="IPR052048">
    <property type="entry name" value="ST_Response_Regulator"/>
</dbReference>
<keyword evidence="1" id="KW-0597">Phosphoprotein</keyword>
<evidence type="ECO:0000313" key="5">
    <source>
        <dbReference type="Proteomes" id="UP000595847"/>
    </source>
</evidence>
<feature type="domain" description="Response regulatory" evidence="2">
    <location>
        <begin position="12"/>
        <end position="126"/>
    </location>
</feature>
<sequence>MRHFRGESYVARLLIVDDAAFMRKLLTEMVAGKHEVCGEATTGLEAIEKYKELRPDIVTMDITMPGMQGIEAMREILTIDEEAKVLICSAIGHRQKVLEAMKNGARDFVVKPFQKEQILDAISRLV</sequence>
<dbReference type="Proteomes" id="UP000595847">
    <property type="component" value="Chromosome"/>
</dbReference>
<evidence type="ECO:0000313" key="3">
    <source>
        <dbReference type="EMBL" id="QQE75119.1"/>
    </source>
</evidence>
<dbReference type="KEGG" id="bcop:JD108_04080"/>
<reference evidence="3 5" key="1">
    <citation type="submission" date="2020-12" db="EMBL/GenBank/DDBJ databases">
        <title>strain FJAT-54423T represents a novel species of the genus Brevibacillus.</title>
        <authorList>
            <person name="Tang R."/>
        </authorList>
    </citation>
    <scope>NUCLEOTIDE SEQUENCE [LARGE SCALE GENOMIC DNA]</scope>
    <source>
        <strain evidence="3 5">FJAT-54423</strain>
    </source>
</reference>
<proteinExistence type="predicted"/>
<reference evidence="4" key="2">
    <citation type="submission" date="2021-04" db="EMBL/GenBank/DDBJ databases">
        <title>Brevibacillus composti FJAT-54423, complete genome.</title>
        <authorList>
            <person name="Tang R."/>
        </authorList>
    </citation>
    <scope>NUCLEOTIDE SEQUENCE</scope>
    <source>
        <strain evidence="4">FJAT-54424</strain>
    </source>
</reference>
<evidence type="ECO:0000256" key="1">
    <source>
        <dbReference type="PROSITE-ProRule" id="PRU00169"/>
    </source>
</evidence>
<protein>
    <submittedName>
        <fullName evidence="3">Response regulator</fullName>
    </submittedName>
</protein>
<dbReference type="Proteomes" id="UP000677234">
    <property type="component" value="Chromosome"/>
</dbReference>
<gene>
    <name evidence="3" type="ORF">JD108_04080</name>
    <name evidence="4" type="ORF">KDJ56_04080</name>
</gene>
<keyword evidence="6" id="KW-1185">Reference proteome</keyword>
<dbReference type="SMART" id="SM00448">
    <property type="entry name" value="REC"/>
    <property type="match status" value="1"/>
</dbReference>
<dbReference type="GO" id="GO:0000160">
    <property type="term" value="P:phosphorelay signal transduction system"/>
    <property type="evidence" value="ECO:0007669"/>
    <property type="project" value="InterPro"/>
</dbReference>
<dbReference type="InterPro" id="IPR011006">
    <property type="entry name" value="CheY-like_superfamily"/>
</dbReference>